<keyword evidence="1" id="KW-0812">Transmembrane</keyword>
<dbReference type="VEuPathDB" id="PlasmoDB:PmUG01_13056600"/>
<dbReference type="RefSeq" id="XP_028863948.1">
    <property type="nucleotide sequence ID" value="XM_029007572.1"/>
</dbReference>
<protein>
    <submittedName>
        <fullName evidence="2">Uncharacterized protein</fullName>
    </submittedName>
</protein>
<feature type="transmembrane region" description="Helical" evidence="1">
    <location>
        <begin position="79"/>
        <end position="98"/>
    </location>
</feature>
<feature type="transmembrane region" description="Helical" evidence="1">
    <location>
        <begin position="12"/>
        <end position="33"/>
    </location>
</feature>
<keyword evidence="1" id="KW-1133">Transmembrane helix</keyword>
<dbReference type="KEGG" id="pmal:PMUG01_13056600"/>
<dbReference type="SUPFAM" id="SSF89162">
    <property type="entry name" value="Gametocyte protein Pfg27"/>
    <property type="match status" value="1"/>
</dbReference>
<dbReference type="EMBL" id="LT594634">
    <property type="protein sequence ID" value="SCP02918.1"/>
    <property type="molecule type" value="Genomic_DNA"/>
</dbReference>
<organism evidence="2 3">
    <name type="scientific">Plasmodium malariae</name>
    <dbReference type="NCBI Taxonomy" id="5858"/>
    <lineage>
        <taxon>Eukaryota</taxon>
        <taxon>Sar</taxon>
        <taxon>Alveolata</taxon>
        <taxon>Apicomplexa</taxon>
        <taxon>Aconoidasida</taxon>
        <taxon>Haemosporida</taxon>
        <taxon>Plasmodiidae</taxon>
        <taxon>Plasmodium</taxon>
        <taxon>Plasmodium (Plasmodium)</taxon>
    </lineage>
</organism>
<dbReference type="OMA" id="DMAFRIS"/>
<dbReference type="AlphaFoldDB" id="A0A1D3TDF0"/>
<reference evidence="2 3" key="1">
    <citation type="submission" date="2016-06" db="EMBL/GenBank/DDBJ databases">
        <authorList>
            <consortium name="Pathogen Informatics"/>
        </authorList>
    </citation>
    <scope>NUCLEOTIDE SEQUENCE [LARGE SCALE GENOMIC DNA]</scope>
</reference>
<evidence type="ECO:0000313" key="2">
    <source>
        <dbReference type="EMBL" id="SCP02918.1"/>
    </source>
</evidence>
<evidence type="ECO:0000313" key="3">
    <source>
        <dbReference type="Proteomes" id="UP000219813"/>
    </source>
</evidence>
<accession>A0A1D3TDF0</accession>
<keyword evidence="3" id="KW-1185">Reference proteome</keyword>
<dbReference type="Gene3D" id="1.10.3030.10">
    <property type="entry name" value="Gametocyte protein Pfg27"/>
    <property type="match status" value="1"/>
</dbReference>
<dbReference type="Proteomes" id="UP000219813">
    <property type="component" value="Chromosome 13"/>
</dbReference>
<evidence type="ECO:0000256" key="1">
    <source>
        <dbReference type="SAM" id="Phobius"/>
    </source>
</evidence>
<proteinExistence type="predicted"/>
<dbReference type="GeneID" id="39871283"/>
<name>A0A1D3TDF0_PLAMA</name>
<gene>
    <name evidence="2" type="primary">PmUG01_13056600</name>
    <name evidence="2" type="ORF">PMUG01_13056600</name>
</gene>
<sequence length="247" mass="29425">MMKIIMMCNIVSFFFLIILSKIILYNFILFRIFSYDLVYKSKHNLLHPNERNLAEGSRLRLPTKRSFDCSFTVDESIRIYHILYVELLILGDIVTYIINHINRTQSIIYSEEMLTEKVRQRVSIEMPSYPQFRIDNMTKRLKQQVEEVFLNKPLNQDKILKVYEGLRLEFDTTMQVLDCILRESHEDIRNHMLNNLPVIRLLHNSKLTDSNILISDDALSLIALRIRARILDLLQWHFERYSLANNS</sequence>
<dbReference type="InterPro" id="IPR036469">
    <property type="entry name" value="Pfg27_sf"/>
</dbReference>
<dbReference type="OrthoDB" id="378047at2759"/>
<keyword evidence="1" id="KW-0472">Membrane</keyword>